<evidence type="ECO:0000259" key="2">
    <source>
        <dbReference type="Pfam" id="PF00561"/>
    </source>
</evidence>
<evidence type="ECO:0000256" key="1">
    <source>
        <dbReference type="ARBA" id="ARBA00022801"/>
    </source>
</evidence>
<dbReference type="InterPro" id="IPR029058">
    <property type="entry name" value="AB_hydrolase_fold"/>
</dbReference>
<feature type="domain" description="AB hydrolase-1" evidence="2">
    <location>
        <begin position="94"/>
        <end position="340"/>
    </location>
</feature>
<accession>A0ABV1QL29</accession>
<keyword evidence="1 3" id="KW-0378">Hydrolase</keyword>
<comment type="caution">
    <text evidence="3">The sequence shown here is derived from an EMBL/GenBank/DDBJ whole genome shotgun (WGS) entry which is preliminary data.</text>
</comment>
<dbReference type="GO" id="GO:0016787">
    <property type="term" value="F:hydrolase activity"/>
    <property type="evidence" value="ECO:0007669"/>
    <property type="project" value="UniProtKB-KW"/>
</dbReference>
<protein>
    <submittedName>
        <fullName evidence="3">Alpha/beta fold hydrolase</fullName>
    </submittedName>
</protein>
<dbReference type="InterPro" id="IPR050266">
    <property type="entry name" value="AB_hydrolase_sf"/>
</dbReference>
<dbReference type="SUPFAM" id="SSF53474">
    <property type="entry name" value="alpha/beta-Hydrolases"/>
    <property type="match status" value="1"/>
</dbReference>
<gene>
    <name evidence="3" type="ORF">ABS772_09290</name>
</gene>
<dbReference type="EMBL" id="JBELQE010000054">
    <property type="protein sequence ID" value="MER2250101.1"/>
    <property type="molecule type" value="Genomic_DNA"/>
</dbReference>
<sequence length="379" mass="41617">MDGVRLAASMTGIMAGILASGAVPVAADATAPPSPSLAVEDLHIPAADPGIELFLRSKRPRAMRTYRSERTLLFVSGSTYPAETSFDLSLDGRSWMEEIALNDWDVWFVELRGYGRSTRPPEMDAPPEANPPVVRTEMAVRDLASAVEAIRARRGIERLSLLGWSWGTSITARYTIEHPGRVVRLALYGPRWLRPGQGSGPGPWVAEQTPLPSYRRVTATEAHAHWLDGVPDAHRADLIPLGWFERWASATWATDPQSGRSDPPALRAPNGTMADVGEFWDRGRPVYDPARITVPTLVIGAEWDRDTPPAMRQALFPLLVNAPDKRYVELGRGTHMICLERNRHALFGAVQAFLDEAGLDAPGLQLLKANRTAPVMGEQ</sequence>
<evidence type="ECO:0000313" key="3">
    <source>
        <dbReference type="EMBL" id="MER2250101.1"/>
    </source>
</evidence>
<dbReference type="Proteomes" id="UP001480955">
    <property type="component" value="Unassembled WGS sequence"/>
</dbReference>
<evidence type="ECO:0000313" key="4">
    <source>
        <dbReference type="Proteomes" id="UP001480955"/>
    </source>
</evidence>
<dbReference type="InterPro" id="IPR000073">
    <property type="entry name" value="AB_hydrolase_1"/>
</dbReference>
<dbReference type="RefSeq" id="WP_350393957.1">
    <property type="nucleotide sequence ID" value="NZ_JBELQE010000054.1"/>
</dbReference>
<dbReference type="PANTHER" id="PTHR43798:SF31">
    <property type="entry name" value="AB HYDROLASE SUPERFAMILY PROTEIN YCLE"/>
    <property type="match status" value="1"/>
</dbReference>
<proteinExistence type="predicted"/>
<dbReference type="Gene3D" id="3.40.50.1820">
    <property type="entry name" value="alpha/beta hydrolase"/>
    <property type="match status" value="1"/>
</dbReference>
<keyword evidence="4" id="KW-1185">Reference proteome</keyword>
<organism evidence="3 4">
    <name type="scientific">Methylorubrum podarium</name>
    <dbReference type="NCBI Taxonomy" id="200476"/>
    <lineage>
        <taxon>Bacteria</taxon>
        <taxon>Pseudomonadati</taxon>
        <taxon>Pseudomonadota</taxon>
        <taxon>Alphaproteobacteria</taxon>
        <taxon>Hyphomicrobiales</taxon>
        <taxon>Methylobacteriaceae</taxon>
        <taxon>Methylorubrum</taxon>
    </lineage>
</organism>
<name>A0ABV1QL29_9HYPH</name>
<dbReference type="PANTHER" id="PTHR43798">
    <property type="entry name" value="MONOACYLGLYCEROL LIPASE"/>
    <property type="match status" value="1"/>
</dbReference>
<dbReference type="Pfam" id="PF00561">
    <property type="entry name" value="Abhydrolase_1"/>
    <property type="match status" value="1"/>
</dbReference>
<reference evidence="3 4" key="1">
    <citation type="submission" date="2024-06" db="EMBL/GenBank/DDBJ databases">
        <authorList>
            <person name="Campbell A.G."/>
        </authorList>
    </citation>
    <scope>NUCLEOTIDE SEQUENCE [LARGE SCALE GENOMIC DNA]</scope>
    <source>
        <strain evidence="3 4">EM12</strain>
    </source>
</reference>